<evidence type="ECO:0008006" key="4">
    <source>
        <dbReference type="Google" id="ProtNLM"/>
    </source>
</evidence>
<comment type="caution">
    <text evidence="2">The sequence shown here is derived from an EMBL/GenBank/DDBJ whole genome shotgun (WGS) entry which is preliminary data.</text>
</comment>
<dbReference type="PANTHER" id="PTHR20938:SF0">
    <property type="entry name" value="INTEGRATOR COMPLEX SUBUNIT 4"/>
    <property type="match status" value="1"/>
</dbReference>
<protein>
    <recommendedName>
        <fullName evidence="4">Integrator complex subunit 7</fullName>
    </recommendedName>
</protein>
<dbReference type="SUPFAM" id="SSF48371">
    <property type="entry name" value="ARM repeat"/>
    <property type="match status" value="1"/>
</dbReference>
<keyword evidence="3" id="KW-1185">Reference proteome</keyword>
<name>A0AAV7FH07_ARIFI</name>
<dbReference type="InterPro" id="IPR011989">
    <property type="entry name" value="ARM-like"/>
</dbReference>
<evidence type="ECO:0000256" key="1">
    <source>
        <dbReference type="SAM" id="MobiDB-lite"/>
    </source>
</evidence>
<evidence type="ECO:0000313" key="3">
    <source>
        <dbReference type="Proteomes" id="UP000825729"/>
    </source>
</evidence>
<evidence type="ECO:0000313" key="2">
    <source>
        <dbReference type="EMBL" id="KAG9459491.1"/>
    </source>
</evidence>
<dbReference type="GO" id="GO:0005768">
    <property type="term" value="C:endosome"/>
    <property type="evidence" value="ECO:0007669"/>
    <property type="project" value="TreeGrafter"/>
</dbReference>
<sequence>MEEGESIGEEQHLEGPLSNTSMEEGRLLPYTARLDIQPSTLTSLSAKDLIVFLVSAKKPSYRSRILNLLKVHALSNSNFGHLLHFVFLAYTRDIYPYVRKSALEGLISLIRAGYPQTSSFYDRAVELLLDTESVVRSAAVQVISEYGQKLPSSGDEKNQLKRDEVFIRLCSTGKDMNVEVRVEAFSALGGIQLVSEAVLLQTLSKKVLGSRHERELLTQCSQNVHLSLVSSAAGAFIHGLEDEFYEVRRSACASLGKLATFSPQFAAEASNFLVDLLNDDTVIIRLQTMETLFYMASFVDLNLQELHIHMLLNVLMERDSYIRSAARKLLCIMKWPDVEIFKTAVAGLRCSLQMYPQDRSKILSALFLLGKHNEKFTVVIVKEYAEKMEYSSNEELVLDKAEVIILLVLGLAANIGYDQIESCIPKKAFSYPLPLVGNMSLFMRNAMHPNGSFINLFSHDSTASFPNKEINDLLNQRLTLAPLEECEGKLTFQKEEALSSIIHTLAAVAQTWPLIKSKCIDEVHKILRNCKQTVAMMTVACDECYDVLVFASKYIKVINLLASVWEYVKPRVSKEANVRLLDLLLKNLERNLLRLKYSFSGLSKEENFHITELMLLTFVLRLSNTMSKSNLILKRIINMMPQVALSCEDGDIKPSVFVKELRKALTDVSDDKISLPFLSCELVELFSLEQIMLAERFKFKRAELYVPGNDSENPHPFVSGFPTGIKFRMILHNVCSKDRLWLQMRVEQLVEHVFVYMDIFEGSDYVKECTVDFPFYRTPKTASFSLWACMGLECSLESDILHAGGRVGPRKELTYLCKENEIFFASVA</sequence>
<dbReference type="AlphaFoldDB" id="A0AAV7FH07"/>
<feature type="region of interest" description="Disordered" evidence="1">
    <location>
        <begin position="1"/>
        <end position="21"/>
    </location>
</feature>
<dbReference type="GO" id="GO:0010496">
    <property type="term" value="P:intercellular transport"/>
    <property type="evidence" value="ECO:0007669"/>
    <property type="project" value="TreeGrafter"/>
</dbReference>
<reference evidence="2 3" key="1">
    <citation type="submission" date="2021-07" db="EMBL/GenBank/DDBJ databases">
        <title>The Aristolochia fimbriata genome: insights into angiosperm evolution, floral development and chemical biosynthesis.</title>
        <authorList>
            <person name="Jiao Y."/>
        </authorList>
    </citation>
    <scope>NUCLEOTIDE SEQUENCE [LARGE SCALE GENOMIC DNA]</scope>
    <source>
        <strain evidence="2">IBCAS-2021</strain>
        <tissue evidence="2">Leaf</tissue>
    </source>
</reference>
<organism evidence="2 3">
    <name type="scientific">Aristolochia fimbriata</name>
    <name type="common">White veined hardy Dutchman's pipe vine</name>
    <dbReference type="NCBI Taxonomy" id="158543"/>
    <lineage>
        <taxon>Eukaryota</taxon>
        <taxon>Viridiplantae</taxon>
        <taxon>Streptophyta</taxon>
        <taxon>Embryophyta</taxon>
        <taxon>Tracheophyta</taxon>
        <taxon>Spermatophyta</taxon>
        <taxon>Magnoliopsida</taxon>
        <taxon>Magnoliidae</taxon>
        <taxon>Piperales</taxon>
        <taxon>Aristolochiaceae</taxon>
        <taxon>Aristolochia</taxon>
    </lineage>
</organism>
<dbReference type="PANTHER" id="PTHR20938">
    <property type="entry name" value="INTEGRATOR COMPLEX SUBUNIT 4"/>
    <property type="match status" value="1"/>
</dbReference>
<proteinExistence type="predicted"/>
<accession>A0AAV7FH07</accession>
<dbReference type="InterPro" id="IPR016024">
    <property type="entry name" value="ARM-type_fold"/>
</dbReference>
<dbReference type="EMBL" id="JAINDJ010000002">
    <property type="protein sequence ID" value="KAG9459491.1"/>
    <property type="molecule type" value="Genomic_DNA"/>
</dbReference>
<dbReference type="Proteomes" id="UP000825729">
    <property type="component" value="Unassembled WGS sequence"/>
</dbReference>
<gene>
    <name evidence="2" type="ORF">H6P81_003999</name>
</gene>
<dbReference type="Gene3D" id="1.25.10.10">
    <property type="entry name" value="Leucine-rich Repeat Variant"/>
    <property type="match status" value="2"/>
</dbReference>